<dbReference type="PANTHER" id="PTHR43581">
    <property type="entry name" value="ATP/GTP PHOSPHATASE"/>
    <property type="match status" value="1"/>
</dbReference>
<protein>
    <submittedName>
        <fullName evidence="3">AAA family ATPase</fullName>
    </submittedName>
    <submittedName>
        <fullName evidence="2">Putative ATPase</fullName>
    </submittedName>
</protein>
<dbReference type="GO" id="GO:0016887">
    <property type="term" value="F:ATP hydrolysis activity"/>
    <property type="evidence" value="ECO:0007669"/>
    <property type="project" value="InterPro"/>
</dbReference>
<evidence type="ECO:0000259" key="1">
    <source>
        <dbReference type="Pfam" id="PF13175"/>
    </source>
</evidence>
<dbReference type="InterPro" id="IPR027417">
    <property type="entry name" value="P-loop_NTPase"/>
</dbReference>
<dbReference type="GeneID" id="42801353"/>
<name>A0A650CHN9_SULOH</name>
<gene>
    <name evidence="3" type="ORF">D1869_08870</name>
    <name evidence="2" type="ORF">HNQ62_002570</name>
</gene>
<dbReference type="PIRSF" id="PIRSF034888">
    <property type="entry name" value="P-loop_UCP034888"/>
    <property type="match status" value="1"/>
</dbReference>
<dbReference type="PANTHER" id="PTHR43581:SF4">
    <property type="entry name" value="ATP_GTP PHOSPHATASE"/>
    <property type="match status" value="1"/>
</dbReference>
<dbReference type="KEGG" id="soh:D1869_08870"/>
<dbReference type="EMBL" id="JACHFY010000025">
    <property type="protein sequence ID" value="MBB5254796.1"/>
    <property type="molecule type" value="Genomic_DNA"/>
</dbReference>
<evidence type="ECO:0000313" key="4">
    <source>
        <dbReference type="Proteomes" id="UP000427373"/>
    </source>
</evidence>
<dbReference type="InterPro" id="IPR041685">
    <property type="entry name" value="AAA_GajA/Old/RecF-like"/>
</dbReference>
<dbReference type="EMBL" id="CP045484">
    <property type="protein sequence ID" value="QGR17289.1"/>
    <property type="molecule type" value="Genomic_DNA"/>
</dbReference>
<dbReference type="Proteomes" id="UP000427373">
    <property type="component" value="Chromosome"/>
</dbReference>
<dbReference type="OrthoDB" id="25344at2157"/>
<proteinExistence type="predicted"/>
<dbReference type="Pfam" id="PF13175">
    <property type="entry name" value="AAA_15"/>
    <property type="match status" value="1"/>
</dbReference>
<evidence type="ECO:0000313" key="5">
    <source>
        <dbReference type="Proteomes" id="UP000582213"/>
    </source>
</evidence>
<reference evidence="3 4" key="1">
    <citation type="submission" date="2019-10" db="EMBL/GenBank/DDBJ databases">
        <title>Genome Sequences from Six Type Strain Members of the Archaeal Family Sulfolobaceae: Acidianus ambivalens, Acidianus infernus, Metallosphaera prunae, Stygiolobus azoricus, Sulfolobus metallicus, and Sulfurisphaera ohwakuensis.</title>
        <authorList>
            <person name="Counts J.A."/>
            <person name="Kelly R.M."/>
        </authorList>
    </citation>
    <scope>NUCLEOTIDE SEQUENCE [LARGE SCALE GENOMIC DNA]</scope>
    <source>
        <strain evidence="3 4">TA-1</strain>
    </source>
</reference>
<dbReference type="InterPro" id="IPR014592">
    <property type="entry name" value="P-loop_UCP034888"/>
</dbReference>
<dbReference type="InterPro" id="IPR051396">
    <property type="entry name" value="Bact_Antivir_Def_Nuclease"/>
</dbReference>
<reference evidence="2 5" key="2">
    <citation type="submission" date="2020-08" db="EMBL/GenBank/DDBJ databases">
        <title>Genomic Encyclopedia of Type Strains, Phase IV (KMG-IV): sequencing the most valuable type-strain genomes for metagenomic binning, comparative biology and taxonomic classification.</title>
        <authorList>
            <person name="Goeker M."/>
        </authorList>
    </citation>
    <scope>NUCLEOTIDE SEQUENCE [LARGE SCALE GENOMIC DNA]</scope>
    <source>
        <strain evidence="2 5">DSM 12421</strain>
    </source>
</reference>
<dbReference type="Gene3D" id="3.40.50.300">
    <property type="entry name" value="P-loop containing nucleotide triphosphate hydrolases"/>
    <property type="match status" value="1"/>
</dbReference>
<sequence>MNWTLTIKEFGPFNNTSLELKPLTIFIGKNSLGKSLILRLLWSLSSAEPDYKEFSKEFMRLGGYSRRENLLLKDKEAIKNYANVYMRAFSFSLLKGIENKIKEIFGKTEGEIEVTSELANIKVSNEAQSILEPSLDKLIDIEINTLSPLNVVFKFKDGENSEYYIKTKEDLDDALDLALLYFTYSRFEPFFQADTNRIFLIDGRAGLTRFFNLKFLKTLDFLDIISKEYLSSYSLLLEDFSKGKVDFNLIKDFFNELGFDLKLIEMEGIKSPHVKMWNGVTLPLSEAPSGIREALPITLALASKEISVIYIEEPEAHLHPKAQRIVAKMISEAVKNGKYVFLTTHSDYLLYSISNLIAMSQKDNKGLDPNKVAVYLLKRDCEYTRVDKVEVNEDGINEDEFTKVAEELLDEKGKIYG</sequence>
<dbReference type="SUPFAM" id="SSF52540">
    <property type="entry name" value="P-loop containing nucleoside triphosphate hydrolases"/>
    <property type="match status" value="1"/>
</dbReference>
<dbReference type="AlphaFoldDB" id="A0A650CHN9"/>
<organism evidence="3 4">
    <name type="scientific">Sulfurisphaera ohwakuensis</name>
    <dbReference type="NCBI Taxonomy" id="69656"/>
    <lineage>
        <taxon>Archaea</taxon>
        <taxon>Thermoproteota</taxon>
        <taxon>Thermoprotei</taxon>
        <taxon>Sulfolobales</taxon>
        <taxon>Sulfolobaceae</taxon>
        <taxon>Sulfurisphaera</taxon>
    </lineage>
</organism>
<feature type="domain" description="Endonuclease GajA/Old nuclease/RecF-like AAA" evidence="1">
    <location>
        <begin position="5"/>
        <end position="349"/>
    </location>
</feature>
<dbReference type="RefSeq" id="WP_156014779.1">
    <property type="nucleotide sequence ID" value="NZ_CP045484.1"/>
</dbReference>
<evidence type="ECO:0000313" key="2">
    <source>
        <dbReference type="EMBL" id="MBB5254796.1"/>
    </source>
</evidence>
<dbReference type="GO" id="GO:0005524">
    <property type="term" value="F:ATP binding"/>
    <property type="evidence" value="ECO:0007669"/>
    <property type="project" value="InterPro"/>
</dbReference>
<evidence type="ECO:0000313" key="3">
    <source>
        <dbReference type="EMBL" id="QGR17289.1"/>
    </source>
</evidence>
<keyword evidence="4" id="KW-1185">Reference proteome</keyword>
<dbReference type="Proteomes" id="UP000582213">
    <property type="component" value="Unassembled WGS sequence"/>
</dbReference>
<accession>A0A650CHN9</accession>